<evidence type="ECO:0000256" key="1">
    <source>
        <dbReference type="SAM" id="Phobius"/>
    </source>
</evidence>
<dbReference type="AlphaFoldDB" id="F4LQ61"/>
<organism evidence="2 3">
    <name type="scientific">Treponema brennaborense (strain DSM 12168 / CIP 105900 / DD5/3)</name>
    <dbReference type="NCBI Taxonomy" id="906968"/>
    <lineage>
        <taxon>Bacteria</taxon>
        <taxon>Pseudomonadati</taxon>
        <taxon>Spirochaetota</taxon>
        <taxon>Spirochaetia</taxon>
        <taxon>Spirochaetales</taxon>
        <taxon>Treponemataceae</taxon>
        <taxon>Treponema</taxon>
    </lineage>
</organism>
<protein>
    <submittedName>
        <fullName evidence="2">Uncharacterized protein</fullName>
    </submittedName>
</protein>
<dbReference type="EMBL" id="CP002696">
    <property type="protein sequence ID" value="AEE17139.1"/>
    <property type="molecule type" value="Genomic_DNA"/>
</dbReference>
<sequence>MFVQTNRTVYYVFCFVIMLPVCFFLWSCGLDTYYYLEPPIIGSYVEKPVDPENRIFSFYTVQNTGNADVFLGTAVYYKIYNNESLVKSDMASVSSVNLQYSDAAMNRLRSLKYSPLASGQIGDEVLILKSFGSTSVRIRLFSENDYSATVTIGGTDYGIPLRTPLMKGFSFYPENDAAPVPAQGDSDVSYSASPTSADTWYVAAYAVSTGMNTELSPVYSQVLPLGYIMISKN</sequence>
<name>F4LQ61_TREBD</name>
<dbReference type="KEGG" id="tbe:Trebr_1717"/>
<evidence type="ECO:0000313" key="3">
    <source>
        <dbReference type="Proteomes" id="UP000006546"/>
    </source>
</evidence>
<evidence type="ECO:0000313" key="2">
    <source>
        <dbReference type="EMBL" id="AEE17139.1"/>
    </source>
</evidence>
<keyword evidence="3" id="KW-1185">Reference proteome</keyword>
<reference evidence="3" key="1">
    <citation type="submission" date="2011-04" db="EMBL/GenBank/DDBJ databases">
        <title>The complete genome of Treponema brennaborense DSM 12168.</title>
        <authorList>
            <person name="Lucas S."/>
            <person name="Han J."/>
            <person name="Lapidus A."/>
            <person name="Bruce D."/>
            <person name="Goodwin L."/>
            <person name="Pitluck S."/>
            <person name="Peters L."/>
            <person name="Kyrpides N."/>
            <person name="Mavromatis K."/>
            <person name="Ivanova N."/>
            <person name="Mikhailova N."/>
            <person name="Pagani I."/>
            <person name="Teshima H."/>
            <person name="Detter J.C."/>
            <person name="Tapia R."/>
            <person name="Han C."/>
            <person name="Land M."/>
            <person name="Hauser L."/>
            <person name="Markowitz V."/>
            <person name="Cheng J.-F."/>
            <person name="Hugenholtz P."/>
            <person name="Woyke T."/>
            <person name="Wu D."/>
            <person name="Gronow S."/>
            <person name="Wellnitz S."/>
            <person name="Brambilla E."/>
            <person name="Klenk H.-P."/>
            <person name="Eisen J.A."/>
        </authorList>
    </citation>
    <scope>NUCLEOTIDE SEQUENCE [LARGE SCALE GENOMIC DNA]</scope>
    <source>
        <strain evidence="3">DSM 12168 / CIP 105900 / DD5/3</strain>
    </source>
</reference>
<proteinExistence type="predicted"/>
<keyword evidence="1" id="KW-1133">Transmembrane helix</keyword>
<dbReference type="HOGENOM" id="CLU_1199364_0_0_12"/>
<dbReference type="Proteomes" id="UP000006546">
    <property type="component" value="Chromosome"/>
</dbReference>
<dbReference type="eggNOG" id="ENOG5031CUB">
    <property type="taxonomic scope" value="Bacteria"/>
</dbReference>
<keyword evidence="1" id="KW-0812">Transmembrane</keyword>
<gene>
    <name evidence="2" type="ordered locus">Trebr_1717</name>
</gene>
<keyword evidence="1" id="KW-0472">Membrane</keyword>
<feature type="transmembrane region" description="Helical" evidence="1">
    <location>
        <begin position="9"/>
        <end position="26"/>
    </location>
</feature>
<accession>F4LQ61</accession>
<dbReference type="STRING" id="906968.Trebr_1717"/>